<reference evidence="2" key="1">
    <citation type="journal article" date="2019" name="Int. J. Syst. Evol. Microbiol.">
        <title>The Global Catalogue of Microorganisms (GCM) 10K type strain sequencing project: providing services to taxonomists for standard genome sequencing and annotation.</title>
        <authorList>
            <consortium name="The Broad Institute Genomics Platform"/>
            <consortium name="The Broad Institute Genome Sequencing Center for Infectious Disease"/>
            <person name="Wu L."/>
            <person name="Ma J."/>
        </authorList>
    </citation>
    <scope>NUCLEOTIDE SEQUENCE [LARGE SCALE GENOMIC DNA]</scope>
    <source>
        <strain evidence="2">JCM 17805</strain>
    </source>
</reference>
<dbReference type="Proteomes" id="UP001500604">
    <property type="component" value="Unassembled WGS sequence"/>
</dbReference>
<evidence type="ECO:0000313" key="1">
    <source>
        <dbReference type="EMBL" id="GAA4648184.1"/>
    </source>
</evidence>
<organism evidence="1 2">
    <name type="scientific">Kistimonas scapharcae</name>
    <dbReference type="NCBI Taxonomy" id="1036133"/>
    <lineage>
        <taxon>Bacteria</taxon>
        <taxon>Pseudomonadati</taxon>
        <taxon>Pseudomonadota</taxon>
        <taxon>Gammaproteobacteria</taxon>
        <taxon>Oceanospirillales</taxon>
        <taxon>Endozoicomonadaceae</taxon>
        <taxon>Kistimonas</taxon>
    </lineage>
</organism>
<name>A0ABP8UXX7_9GAMM</name>
<evidence type="ECO:0000313" key="2">
    <source>
        <dbReference type="Proteomes" id="UP001500604"/>
    </source>
</evidence>
<protein>
    <submittedName>
        <fullName evidence="1">Uncharacterized protein</fullName>
    </submittedName>
</protein>
<gene>
    <name evidence="1" type="ORF">GCM10023116_04500</name>
</gene>
<accession>A0ABP8UXX7</accession>
<keyword evidence="2" id="KW-1185">Reference proteome</keyword>
<dbReference type="EMBL" id="BAABFL010000037">
    <property type="protein sequence ID" value="GAA4648184.1"/>
    <property type="molecule type" value="Genomic_DNA"/>
</dbReference>
<sequence>MAILPDDVKLYASQRLTDESDGGGRATGNEVIDGDINNLFRDISRIDRTLGDVSLRKVYAGVSTDNTDPYLGAHLIITEPPQDTKVDVLLFNTDSQTDERTEARNRIESYVVPAVDAAWELLGDQLVGQRSIQAIQRTEDRLPEIGEVYRLLDSNNGGEQYIRITDVSASTETFTISRNDTYVDFVRRRLTLGISSPLEQTFPGGTATPTGTERRDSTKITRLQSTQVADAAKYYGASLLNETATASSTKIKVNSIYAHLVPSATSETAVIDEPGYSGSRQILPTRNGTLNTTLVFGHIQGNQSRSYLGAGVVRESLVLAIDGGTYEDNGAGAFNHVSGSDPYERITIDYETGQIDAYRTSSYFAGNASANWQPGTAATGISVSEVVQIELQNRGFTYTFAFPEEKPRPGSFVLSYMALGKWYELRDPGNGLLTGNGSGTIDFATGSVAVTLEAMPDVDTALVVSYSLPFPDELTIHTGAAVAQQPEVRHTTAHPGIKPGSVTVTYISGSQSKTLTDNGAAILTGDGTGSLIYASGELAFVPDILPDAGTAITVSYEQGNQITSPVTVEVDGSGTATGTIPGAPLLPGSVKLTFTCERVGEVPSAWKGTNTKPIEIYDRVYNVTHTASDDSTGGWNGRAGSINYATGEFSIEVEQSYSYQTYKINAYDFEVAGKVYTRQRIEGDTTTLTETYQGNTMSVVAQENALSHLPETESVTVPDLVIRLLPNTSEPLVPGSVMFEFGGAFYQDRDGTIIRNLSTATNAGTIVGSIDYTGAQVTLSQWPDGASPVVNLVASATTAAGYQTDRVAFRTPGAPIRSASLQISALRADTGATISTQADNNGLISSPEMLGYIDYQSGWCQVEFTDGVNPIHVIPQSIRFNSVVLTSIPLDSELIGLDPVRLPADGRVPIYRPGDVVVMAHTGTTTVSSPTAGQTVALSRDHQAEITVTDNSGTPINSAEYAVDLETGTVTFANDLAGTLTIHDRIEQMALVSDVQISGDLSLATPLAWDFPADETLVSSAVVYGDLQSRVHDEFTQRTWDSGEPNWSNHRIGDDTTAQYNLINYPIEVSNKGAVDGRWAIIFTSSSTFQVVEENLGIIASGSTSSDCAPLNPETHVPYFIIRFDGWGTGWSSGNVLRFNTTGALAPCWLVRTVLSGQGTTDDDRFTLQIRGDAD</sequence>
<proteinExistence type="predicted"/>
<dbReference type="RefSeq" id="WP_345193532.1">
    <property type="nucleotide sequence ID" value="NZ_BAABFL010000037.1"/>
</dbReference>
<comment type="caution">
    <text evidence="1">The sequence shown here is derived from an EMBL/GenBank/DDBJ whole genome shotgun (WGS) entry which is preliminary data.</text>
</comment>